<keyword evidence="3" id="KW-1185">Reference proteome</keyword>
<reference evidence="2" key="1">
    <citation type="journal article" date="2014" name="Int. J. Syst. Evol. Microbiol.">
        <title>Complete genome sequence of Corynebacterium casei LMG S-19264T (=DSM 44701T), isolated from a smear-ripened cheese.</title>
        <authorList>
            <consortium name="US DOE Joint Genome Institute (JGI-PGF)"/>
            <person name="Walter F."/>
            <person name="Albersmeier A."/>
            <person name="Kalinowski J."/>
            <person name="Ruckert C."/>
        </authorList>
    </citation>
    <scope>NUCLEOTIDE SEQUENCE</scope>
    <source>
        <strain evidence="2">CGMCC 1.15290</strain>
    </source>
</reference>
<comment type="caution">
    <text evidence="2">The sequence shown here is derived from an EMBL/GenBank/DDBJ whole genome shotgun (WGS) entry which is preliminary data.</text>
</comment>
<keyword evidence="1" id="KW-0732">Signal</keyword>
<dbReference type="EMBL" id="BMIB01000002">
    <property type="protein sequence ID" value="GGH68553.1"/>
    <property type="molecule type" value="Genomic_DNA"/>
</dbReference>
<proteinExistence type="predicted"/>
<reference evidence="2" key="2">
    <citation type="submission" date="2020-09" db="EMBL/GenBank/DDBJ databases">
        <authorList>
            <person name="Sun Q."/>
            <person name="Zhou Y."/>
        </authorList>
    </citation>
    <scope>NUCLEOTIDE SEQUENCE</scope>
    <source>
        <strain evidence="2">CGMCC 1.15290</strain>
    </source>
</reference>
<protein>
    <submittedName>
        <fullName evidence="2">Uncharacterized protein</fullName>
    </submittedName>
</protein>
<accession>A0A917IXP2</accession>
<evidence type="ECO:0000256" key="1">
    <source>
        <dbReference type="SAM" id="SignalP"/>
    </source>
</evidence>
<sequence length="89" mass="9223">MFPMKCLLLVVGLSAALTSCGNKEEKAVQGDSSIVVNAAGDSTVVITPKPGLSVADSAQRLQEKDTAAKMIENAPASVSIHLDSIPEQQ</sequence>
<feature type="chain" id="PRO_5036974268" evidence="1">
    <location>
        <begin position="16"/>
        <end position="89"/>
    </location>
</feature>
<dbReference type="Proteomes" id="UP000627292">
    <property type="component" value="Unassembled WGS sequence"/>
</dbReference>
<gene>
    <name evidence="2" type="ORF">GCM10011379_24990</name>
</gene>
<evidence type="ECO:0000313" key="3">
    <source>
        <dbReference type="Proteomes" id="UP000627292"/>
    </source>
</evidence>
<organism evidence="2 3">
    <name type="scientific">Filimonas zeae</name>
    <dbReference type="NCBI Taxonomy" id="1737353"/>
    <lineage>
        <taxon>Bacteria</taxon>
        <taxon>Pseudomonadati</taxon>
        <taxon>Bacteroidota</taxon>
        <taxon>Chitinophagia</taxon>
        <taxon>Chitinophagales</taxon>
        <taxon>Chitinophagaceae</taxon>
        <taxon>Filimonas</taxon>
    </lineage>
</organism>
<name>A0A917IXP2_9BACT</name>
<dbReference type="PROSITE" id="PS51257">
    <property type="entry name" value="PROKAR_LIPOPROTEIN"/>
    <property type="match status" value="1"/>
</dbReference>
<evidence type="ECO:0000313" key="2">
    <source>
        <dbReference type="EMBL" id="GGH68553.1"/>
    </source>
</evidence>
<feature type="signal peptide" evidence="1">
    <location>
        <begin position="1"/>
        <end position="15"/>
    </location>
</feature>
<dbReference type="AlphaFoldDB" id="A0A917IXP2"/>